<dbReference type="AlphaFoldDB" id="A0A314UXB5"/>
<evidence type="ECO:0000313" key="2">
    <source>
        <dbReference type="Proteomes" id="UP000250321"/>
    </source>
</evidence>
<keyword evidence="2" id="KW-1185">Reference proteome</keyword>
<dbReference type="Proteomes" id="UP000250321">
    <property type="component" value="Unassembled WGS sequence"/>
</dbReference>
<proteinExistence type="predicted"/>
<sequence length="68" mass="7600">MASNLALDGPEVSINIEDSMDEEVMKNIIEARAFDIVWEIGLKEVLDLRRFGSANVMGEIKKGFDLKS</sequence>
<dbReference type="EMBL" id="PJQY01002982">
    <property type="protein sequence ID" value="PQM41174.1"/>
    <property type="molecule type" value="Genomic_DNA"/>
</dbReference>
<name>A0A314UXB5_PRUYE</name>
<reference evidence="1 2" key="1">
    <citation type="submission" date="2018-02" db="EMBL/GenBank/DDBJ databases">
        <title>Draft genome of wild Prunus yedoensis var. nudiflora.</title>
        <authorList>
            <person name="Baek S."/>
            <person name="Kim J.-H."/>
            <person name="Choi K."/>
            <person name="Kim G.-B."/>
            <person name="Cho A."/>
            <person name="Jang H."/>
            <person name="Shin C.-H."/>
            <person name="Yu H.-J."/>
            <person name="Mun J.-H."/>
        </authorList>
    </citation>
    <scope>NUCLEOTIDE SEQUENCE [LARGE SCALE GENOMIC DNA]</scope>
    <source>
        <strain evidence="2">cv. Jeju island</strain>
        <tissue evidence="1">Leaf</tissue>
    </source>
</reference>
<protein>
    <submittedName>
        <fullName evidence="1">Uncharacterized protein</fullName>
    </submittedName>
</protein>
<organism evidence="1 2">
    <name type="scientific">Prunus yedoensis var. nudiflora</name>
    <dbReference type="NCBI Taxonomy" id="2094558"/>
    <lineage>
        <taxon>Eukaryota</taxon>
        <taxon>Viridiplantae</taxon>
        <taxon>Streptophyta</taxon>
        <taxon>Embryophyta</taxon>
        <taxon>Tracheophyta</taxon>
        <taxon>Spermatophyta</taxon>
        <taxon>Magnoliopsida</taxon>
        <taxon>eudicotyledons</taxon>
        <taxon>Gunneridae</taxon>
        <taxon>Pentapetalae</taxon>
        <taxon>rosids</taxon>
        <taxon>fabids</taxon>
        <taxon>Rosales</taxon>
        <taxon>Rosaceae</taxon>
        <taxon>Amygdaloideae</taxon>
        <taxon>Amygdaleae</taxon>
        <taxon>Prunus</taxon>
    </lineage>
</organism>
<gene>
    <name evidence="1" type="ORF">Pyn_19368</name>
</gene>
<evidence type="ECO:0000313" key="1">
    <source>
        <dbReference type="EMBL" id="PQM41174.1"/>
    </source>
</evidence>
<comment type="caution">
    <text evidence="1">The sequence shown here is derived from an EMBL/GenBank/DDBJ whole genome shotgun (WGS) entry which is preliminary data.</text>
</comment>
<accession>A0A314UXB5</accession>